<dbReference type="PANTHER" id="PTHR44411">
    <property type="entry name" value="THO COMPLEX SUBUNIT 6 HOMOLOG"/>
    <property type="match status" value="1"/>
</dbReference>
<dbReference type="InterPro" id="IPR042626">
    <property type="entry name" value="THOC6"/>
</dbReference>
<dbReference type="Proteomes" id="UP001497516">
    <property type="component" value="Chromosome 1"/>
</dbReference>
<dbReference type="GO" id="GO:0006406">
    <property type="term" value="P:mRNA export from nucleus"/>
    <property type="evidence" value="ECO:0007669"/>
    <property type="project" value="TreeGrafter"/>
</dbReference>
<dbReference type="GO" id="GO:0000347">
    <property type="term" value="C:THO complex"/>
    <property type="evidence" value="ECO:0007669"/>
    <property type="project" value="TreeGrafter"/>
</dbReference>
<organism evidence="2 3">
    <name type="scientific">Linum trigynum</name>
    <dbReference type="NCBI Taxonomy" id="586398"/>
    <lineage>
        <taxon>Eukaryota</taxon>
        <taxon>Viridiplantae</taxon>
        <taxon>Streptophyta</taxon>
        <taxon>Embryophyta</taxon>
        <taxon>Tracheophyta</taxon>
        <taxon>Spermatophyta</taxon>
        <taxon>Magnoliopsida</taxon>
        <taxon>eudicotyledons</taxon>
        <taxon>Gunneridae</taxon>
        <taxon>Pentapetalae</taxon>
        <taxon>rosids</taxon>
        <taxon>fabids</taxon>
        <taxon>Malpighiales</taxon>
        <taxon>Linaceae</taxon>
        <taxon>Linum</taxon>
    </lineage>
</organism>
<dbReference type="PANTHER" id="PTHR44411:SF1">
    <property type="entry name" value="THO COMPLEX SUBUNIT 6 HOMOLOG"/>
    <property type="match status" value="1"/>
</dbReference>
<keyword evidence="1" id="KW-0853">WD repeat</keyword>
<evidence type="ECO:0000313" key="3">
    <source>
        <dbReference type="Proteomes" id="UP001497516"/>
    </source>
</evidence>
<name>A0AAV2CND9_9ROSI</name>
<dbReference type="AlphaFoldDB" id="A0AAV2CND9"/>
<evidence type="ECO:0000313" key="2">
    <source>
        <dbReference type="EMBL" id="CAL1357554.1"/>
    </source>
</evidence>
<dbReference type="EMBL" id="OZ034813">
    <property type="protein sequence ID" value="CAL1357554.1"/>
    <property type="molecule type" value="Genomic_DNA"/>
</dbReference>
<reference evidence="2 3" key="1">
    <citation type="submission" date="2024-04" db="EMBL/GenBank/DDBJ databases">
        <authorList>
            <person name="Fracassetti M."/>
        </authorList>
    </citation>
    <scope>NUCLEOTIDE SEQUENCE [LARGE SCALE GENOMIC DNA]</scope>
</reference>
<accession>A0AAV2CND9</accession>
<sequence length="85" mass="9487">MAWKWKEVTESEIPVSTQGNHMEPVVDLVNPQHRGPWGALSPIPENNAIALGTQDASIFSAAGDSCAYCWDVVCTCSRCKFYWFH</sequence>
<keyword evidence="3" id="KW-1185">Reference proteome</keyword>
<gene>
    <name evidence="2" type="ORF">LTRI10_LOCUS5174</name>
</gene>
<proteinExistence type="predicted"/>
<protein>
    <submittedName>
        <fullName evidence="2">Uncharacterized protein</fullName>
    </submittedName>
</protein>
<dbReference type="GO" id="GO:0000346">
    <property type="term" value="C:transcription export complex"/>
    <property type="evidence" value="ECO:0007669"/>
    <property type="project" value="TreeGrafter"/>
</dbReference>
<evidence type="ECO:0000256" key="1">
    <source>
        <dbReference type="ARBA" id="ARBA00022574"/>
    </source>
</evidence>